<dbReference type="eggNOG" id="COG1752">
    <property type="taxonomic scope" value="Bacteria"/>
</dbReference>
<dbReference type="Pfam" id="PF01734">
    <property type="entry name" value="Patatin"/>
    <property type="match status" value="1"/>
</dbReference>
<comment type="caution">
    <text evidence="6">The sequence shown here is derived from an EMBL/GenBank/DDBJ whole genome shotgun (WGS) entry which is preliminary data.</text>
</comment>
<feature type="short sequence motif" description="GXGXXG" evidence="4">
    <location>
        <begin position="10"/>
        <end position="15"/>
    </location>
</feature>
<dbReference type="PATRIC" id="fig|1449350.3.peg.2443"/>
<dbReference type="InterPro" id="IPR016035">
    <property type="entry name" value="Acyl_Trfase/lysoPLipase"/>
</dbReference>
<protein>
    <submittedName>
        <fullName evidence="6">Patatin</fullName>
    </submittedName>
</protein>
<dbReference type="PANTHER" id="PTHR14226:SF78">
    <property type="entry name" value="SLR0060 PROTEIN"/>
    <property type="match status" value="1"/>
</dbReference>
<evidence type="ECO:0000256" key="2">
    <source>
        <dbReference type="ARBA" id="ARBA00022963"/>
    </source>
</evidence>
<feature type="domain" description="PNPLA" evidence="5">
    <location>
        <begin position="6"/>
        <end position="233"/>
    </location>
</feature>
<proteinExistence type="predicted"/>
<dbReference type="InterPro" id="IPR002641">
    <property type="entry name" value="PNPLA_dom"/>
</dbReference>
<sequence length="343" mass="37563">MKRINLALQGGGAHGAFTWGVLDRILEEKDIEIAAISGTSAGALNGAAVKAGMIRNGREGAKEMLDWVWTEVGNLNSLRLPEWMNAWLPDPGILSLAVEYSPGYAAADSFTRLMSPYAWGPLYDNPIESIAARFDFDEVCAQGGPDLYVCATAVRDGKIRIFTGDNISTEAIMASACLPTVFQAVYATDPLTGEREAFWDGGYTGNPALFPLYRDSLPDDIIIVNINPLERARLPVTPQEIQNRINEISFNSSLLRELRAIEFVQRLITQGAIPGGAMKKVLVHMISDDALMNRLSVATKIVPIATVILQLKEAGRTAASDFLRYHKGDINERQSCDLVQMFN</sequence>
<dbReference type="PANTHER" id="PTHR14226">
    <property type="entry name" value="NEUROPATHY TARGET ESTERASE/SWISS CHEESE D.MELANOGASTER"/>
    <property type="match status" value="1"/>
</dbReference>
<dbReference type="GO" id="GO:0016787">
    <property type="term" value="F:hydrolase activity"/>
    <property type="evidence" value="ECO:0007669"/>
    <property type="project" value="UniProtKB-UniRule"/>
</dbReference>
<evidence type="ECO:0000313" key="6">
    <source>
        <dbReference type="EMBL" id="ETX14372.1"/>
    </source>
</evidence>
<feature type="active site" description="Nucleophile" evidence="4">
    <location>
        <position position="40"/>
    </location>
</feature>
<accession>X7EEN4</accession>
<keyword evidence="7" id="KW-1185">Reference proteome</keyword>
<name>X7EEN4_9RHOB</name>
<evidence type="ECO:0000313" key="7">
    <source>
        <dbReference type="Proteomes" id="UP000022447"/>
    </source>
</evidence>
<dbReference type="SUPFAM" id="SSF52151">
    <property type="entry name" value="FabD/lysophospholipase-like"/>
    <property type="match status" value="1"/>
</dbReference>
<dbReference type="Proteomes" id="UP000022447">
    <property type="component" value="Unassembled WGS sequence"/>
</dbReference>
<evidence type="ECO:0000256" key="1">
    <source>
        <dbReference type="ARBA" id="ARBA00022801"/>
    </source>
</evidence>
<comment type="caution">
    <text evidence="4">Lacks conserved residue(s) required for the propagation of feature annotation.</text>
</comment>
<gene>
    <name evidence="6" type="ORF">OCH239_03515</name>
</gene>
<evidence type="ECO:0000256" key="3">
    <source>
        <dbReference type="ARBA" id="ARBA00023098"/>
    </source>
</evidence>
<dbReference type="PROSITE" id="PS51635">
    <property type="entry name" value="PNPLA"/>
    <property type="match status" value="1"/>
</dbReference>
<dbReference type="RefSeq" id="WP_037262802.1">
    <property type="nucleotide sequence ID" value="NZ_JALZ01000011.1"/>
</dbReference>
<dbReference type="AlphaFoldDB" id="X7EEN4"/>
<evidence type="ECO:0000256" key="4">
    <source>
        <dbReference type="PROSITE-ProRule" id="PRU01161"/>
    </source>
</evidence>
<evidence type="ECO:0000259" key="5">
    <source>
        <dbReference type="PROSITE" id="PS51635"/>
    </source>
</evidence>
<dbReference type="GO" id="GO:0016042">
    <property type="term" value="P:lipid catabolic process"/>
    <property type="evidence" value="ECO:0007669"/>
    <property type="project" value="UniProtKB-UniRule"/>
</dbReference>
<dbReference type="InterPro" id="IPR050301">
    <property type="entry name" value="NTE"/>
</dbReference>
<keyword evidence="3 4" id="KW-0443">Lipid metabolism</keyword>
<keyword evidence="2 4" id="KW-0442">Lipid degradation</keyword>
<feature type="active site" description="Proton acceptor" evidence="4">
    <location>
        <position position="219"/>
    </location>
</feature>
<feature type="short sequence motif" description="GXSXG" evidence="4">
    <location>
        <begin position="38"/>
        <end position="42"/>
    </location>
</feature>
<dbReference type="STRING" id="1449350.OCH239_03515"/>
<organism evidence="6 7">
    <name type="scientific">Roseivivax halodurans JCM 10272</name>
    <dbReference type="NCBI Taxonomy" id="1449350"/>
    <lineage>
        <taxon>Bacteria</taxon>
        <taxon>Pseudomonadati</taxon>
        <taxon>Pseudomonadota</taxon>
        <taxon>Alphaproteobacteria</taxon>
        <taxon>Rhodobacterales</taxon>
        <taxon>Roseobacteraceae</taxon>
        <taxon>Roseivivax</taxon>
    </lineage>
</organism>
<reference evidence="6 7" key="1">
    <citation type="submission" date="2014-01" db="EMBL/GenBank/DDBJ databases">
        <title>Roseivivax halodurans JCM 10272 Genome Sequencing.</title>
        <authorList>
            <person name="Lai Q."/>
            <person name="Li G."/>
            <person name="Shao Z."/>
        </authorList>
    </citation>
    <scope>NUCLEOTIDE SEQUENCE [LARGE SCALE GENOMIC DNA]</scope>
    <source>
        <strain evidence="6 7">JCM 10272</strain>
    </source>
</reference>
<dbReference type="Gene3D" id="3.40.1090.10">
    <property type="entry name" value="Cytosolic phospholipase A2 catalytic domain"/>
    <property type="match status" value="2"/>
</dbReference>
<keyword evidence="1 4" id="KW-0378">Hydrolase</keyword>
<dbReference type="OrthoDB" id="9807112at2"/>
<dbReference type="EMBL" id="JALZ01000011">
    <property type="protein sequence ID" value="ETX14372.1"/>
    <property type="molecule type" value="Genomic_DNA"/>
</dbReference>